<gene>
    <name evidence="2" type="ORF">BGE01nite_41510</name>
</gene>
<dbReference type="OrthoDB" id="192390at2"/>
<proteinExistence type="predicted"/>
<evidence type="ECO:0000313" key="2">
    <source>
        <dbReference type="EMBL" id="GEP44860.1"/>
    </source>
</evidence>
<protein>
    <submittedName>
        <fullName evidence="2">Uncharacterized protein</fullName>
    </submittedName>
</protein>
<dbReference type="Proteomes" id="UP000321577">
    <property type="component" value="Unassembled WGS sequence"/>
</dbReference>
<dbReference type="InterPro" id="IPR011250">
    <property type="entry name" value="OMP/PagP_B-barrel"/>
</dbReference>
<organism evidence="2 3">
    <name type="scientific">Brevifollis gellanilyticus</name>
    <dbReference type="NCBI Taxonomy" id="748831"/>
    <lineage>
        <taxon>Bacteria</taxon>
        <taxon>Pseudomonadati</taxon>
        <taxon>Verrucomicrobiota</taxon>
        <taxon>Verrucomicrobiia</taxon>
        <taxon>Verrucomicrobiales</taxon>
        <taxon>Verrucomicrobiaceae</taxon>
    </lineage>
</organism>
<feature type="signal peptide" evidence="1">
    <location>
        <begin position="1"/>
        <end position="18"/>
    </location>
</feature>
<keyword evidence="1" id="KW-0732">Signal</keyword>
<sequence>MRQLLLTTLLLSATALSAADLELKSLGAAAEGQAAKRKYGPYVGVSMGETMGQSGTLRSGGNLKDEGGAAIFSIEVGKSWKWQKLPIMTSLDVEGTFMSTTLTGDTVEADMNSLFFNLNGTIGLDLYRYRARIGKFAAGFRPYVGGGLGGGQVWYRNATSTNPAQSPFSIDEFVNSWNWYAGLEWTWKDQYSIFAEYRDLGIGDLEDLRGFSTDGYLVGFRYRY</sequence>
<dbReference type="Gene3D" id="2.40.160.20">
    <property type="match status" value="1"/>
</dbReference>
<accession>A0A512MDP7</accession>
<keyword evidence="3" id="KW-1185">Reference proteome</keyword>
<dbReference type="SUPFAM" id="SSF56925">
    <property type="entry name" value="OMPA-like"/>
    <property type="match status" value="1"/>
</dbReference>
<dbReference type="RefSeq" id="WP_146853210.1">
    <property type="nucleotide sequence ID" value="NZ_BKAG01000037.1"/>
</dbReference>
<name>A0A512MDP7_9BACT</name>
<dbReference type="AlphaFoldDB" id="A0A512MDP7"/>
<comment type="caution">
    <text evidence="2">The sequence shown here is derived from an EMBL/GenBank/DDBJ whole genome shotgun (WGS) entry which is preliminary data.</text>
</comment>
<evidence type="ECO:0000256" key="1">
    <source>
        <dbReference type="SAM" id="SignalP"/>
    </source>
</evidence>
<dbReference type="EMBL" id="BKAG01000037">
    <property type="protein sequence ID" value="GEP44860.1"/>
    <property type="molecule type" value="Genomic_DNA"/>
</dbReference>
<evidence type="ECO:0000313" key="3">
    <source>
        <dbReference type="Proteomes" id="UP000321577"/>
    </source>
</evidence>
<feature type="chain" id="PRO_5022144632" evidence="1">
    <location>
        <begin position="19"/>
        <end position="224"/>
    </location>
</feature>
<reference evidence="2 3" key="1">
    <citation type="submission" date="2019-07" db="EMBL/GenBank/DDBJ databases">
        <title>Whole genome shotgun sequence of Brevifollis gellanilyticus NBRC 108608.</title>
        <authorList>
            <person name="Hosoyama A."/>
            <person name="Uohara A."/>
            <person name="Ohji S."/>
            <person name="Ichikawa N."/>
        </authorList>
    </citation>
    <scope>NUCLEOTIDE SEQUENCE [LARGE SCALE GENOMIC DNA]</scope>
    <source>
        <strain evidence="2 3">NBRC 108608</strain>
    </source>
</reference>